<proteinExistence type="predicted"/>
<reference evidence="2" key="1">
    <citation type="journal article" date="2019" name="Int. J. Syst. Evol. Microbiol.">
        <title>The Global Catalogue of Microorganisms (GCM) 10K type strain sequencing project: providing services to taxonomists for standard genome sequencing and annotation.</title>
        <authorList>
            <consortium name="The Broad Institute Genomics Platform"/>
            <consortium name="The Broad Institute Genome Sequencing Center for Infectious Disease"/>
            <person name="Wu L."/>
            <person name="Ma J."/>
        </authorList>
    </citation>
    <scope>NUCLEOTIDE SEQUENCE [LARGE SCALE GENOMIC DNA]</scope>
    <source>
        <strain evidence="2">CCUG 50347</strain>
    </source>
</reference>
<evidence type="ECO:0008006" key="3">
    <source>
        <dbReference type="Google" id="ProtNLM"/>
    </source>
</evidence>
<sequence>MATAARGVTLVLAVDAACARCRAVGTTVADSVGPDLEVLPLADYRVTAWCAESGVAGDAPTLLEITPTEGDDRVRAWTGPALAPAMVRRLGVRRAARLTAALRAHGLLGGALSGLSPFRTPSPGRDA</sequence>
<comment type="caution">
    <text evidence="1">The sequence shown here is derived from an EMBL/GenBank/DDBJ whole genome shotgun (WGS) entry which is preliminary data.</text>
</comment>
<protein>
    <recommendedName>
        <fullName evidence="3">Thioredoxin</fullName>
    </recommendedName>
</protein>
<accession>A0ABV9RHZ6</accession>
<organism evidence="1 2">
    <name type="scientific">Actinomycetospora chibensis</name>
    <dbReference type="NCBI Taxonomy" id="663606"/>
    <lineage>
        <taxon>Bacteria</taxon>
        <taxon>Bacillati</taxon>
        <taxon>Actinomycetota</taxon>
        <taxon>Actinomycetes</taxon>
        <taxon>Pseudonocardiales</taxon>
        <taxon>Pseudonocardiaceae</taxon>
        <taxon>Actinomycetospora</taxon>
    </lineage>
</organism>
<dbReference type="EMBL" id="JBHSIM010000027">
    <property type="protein sequence ID" value="MFC4833355.1"/>
    <property type="molecule type" value="Genomic_DNA"/>
</dbReference>
<keyword evidence="2" id="KW-1185">Reference proteome</keyword>
<evidence type="ECO:0000313" key="1">
    <source>
        <dbReference type="EMBL" id="MFC4833355.1"/>
    </source>
</evidence>
<name>A0ABV9RHZ6_9PSEU</name>
<gene>
    <name evidence="1" type="ORF">ACFPEL_13160</name>
</gene>
<dbReference type="Proteomes" id="UP001595909">
    <property type="component" value="Unassembled WGS sequence"/>
</dbReference>
<evidence type="ECO:0000313" key="2">
    <source>
        <dbReference type="Proteomes" id="UP001595909"/>
    </source>
</evidence>
<dbReference type="RefSeq" id="WP_274190190.1">
    <property type="nucleotide sequence ID" value="NZ_BAABHN010000027.1"/>
</dbReference>